<reference evidence="6 7" key="1">
    <citation type="journal article" date="2018" name="Int. J. Syst. Bacteriol.">
        <title>Oceaniradius stylonemae gen. nov., sp. nov., isolated from a red alga, Stylonema cornu-cervi.</title>
        <authorList>
            <person name="Jeong S."/>
        </authorList>
    </citation>
    <scope>NUCLEOTIDE SEQUENCE [LARGE SCALE GENOMIC DNA]</scope>
    <source>
        <strain evidence="6 7">StC1</strain>
    </source>
</reference>
<dbReference type="PANTHER" id="PTHR43369:SF2">
    <property type="entry name" value="PHOSPHORIBOSYLGLYCINAMIDE FORMYLTRANSFERASE"/>
    <property type="match status" value="1"/>
</dbReference>
<feature type="domain" description="Formyl transferase N-terminal" evidence="5">
    <location>
        <begin position="2"/>
        <end position="168"/>
    </location>
</feature>
<evidence type="ECO:0000313" key="6">
    <source>
        <dbReference type="EMBL" id="RKF06550.1"/>
    </source>
</evidence>
<comment type="caution">
    <text evidence="6">The sequence shown here is derived from an EMBL/GenBank/DDBJ whole genome shotgun (WGS) entry which is preliminary data.</text>
</comment>
<sequence>MEALADACAADDYPATIAGVLSDRADAGGLATAARRGIATAALPRADFADKAAHEAAIGDQLRAWDTEFVCLAGFMRLLSADFLAPWQGRIVNIHPSLLPRHKGLDTHARALAAGDAEHGCSVHHVTAGMDEGPVIAQARVPVLPGDTADTLAARVLVEEHRLYPEALAILIGQTAR</sequence>
<evidence type="ECO:0000256" key="2">
    <source>
        <dbReference type="ARBA" id="ARBA00022679"/>
    </source>
</evidence>
<protein>
    <recommendedName>
        <fullName evidence="4">Phosphoribosylglycinamide formyltransferase</fullName>
        <ecNumber evidence="4">2.1.2.2</ecNumber>
    </recommendedName>
</protein>
<dbReference type="GO" id="GO:0006189">
    <property type="term" value="P:'de novo' IMP biosynthetic process"/>
    <property type="evidence" value="ECO:0007669"/>
    <property type="project" value="InterPro"/>
</dbReference>
<dbReference type="Pfam" id="PF00551">
    <property type="entry name" value="Formyl_trans_N"/>
    <property type="match status" value="1"/>
</dbReference>
<evidence type="ECO:0000259" key="5">
    <source>
        <dbReference type="Pfam" id="PF00551"/>
    </source>
</evidence>
<evidence type="ECO:0000256" key="3">
    <source>
        <dbReference type="ARBA" id="ARBA00022755"/>
    </source>
</evidence>
<gene>
    <name evidence="6" type="ORF">DEM25_011470</name>
</gene>
<keyword evidence="2 6" id="KW-0808">Transferase</keyword>
<keyword evidence="7" id="KW-1185">Reference proteome</keyword>
<dbReference type="EMBL" id="QFWV02000007">
    <property type="protein sequence ID" value="RKF06550.1"/>
    <property type="molecule type" value="Genomic_DNA"/>
</dbReference>
<dbReference type="InterPro" id="IPR004607">
    <property type="entry name" value="GART"/>
</dbReference>
<dbReference type="EC" id="2.1.2.2" evidence="4"/>
<dbReference type="Proteomes" id="UP000246132">
    <property type="component" value="Unassembled WGS sequence"/>
</dbReference>
<dbReference type="OrthoDB" id="9806170at2"/>
<dbReference type="InterPro" id="IPR002376">
    <property type="entry name" value="Formyl_transf_N"/>
</dbReference>
<organism evidence="6 7">
    <name type="scientific">Oceaniradius stylonematis</name>
    <dbReference type="NCBI Taxonomy" id="2184161"/>
    <lineage>
        <taxon>Bacteria</taxon>
        <taxon>Pseudomonadati</taxon>
        <taxon>Pseudomonadota</taxon>
        <taxon>Alphaproteobacteria</taxon>
        <taxon>Hyphomicrobiales</taxon>
        <taxon>Ahrensiaceae</taxon>
        <taxon>Oceaniradius</taxon>
    </lineage>
</organism>
<evidence type="ECO:0000313" key="7">
    <source>
        <dbReference type="Proteomes" id="UP000246132"/>
    </source>
</evidence>
<proteinExistence type="predicted"/>
<comment type="pathway">
    <text evidence="1">Purine metabolism; IMP biosynthesis via de novo pathway; N(2)-formyl-N(1)-(5-phospho-D-ribosyl)glycinamide from N(1)-(5-phospho-D-ribosyl)glycinamide (10-formyl THF route): step 1/1.</text>
</comment>
<keyword evidence="3" id="KW-0658">Purine biosynthesis</keyword>
<dbReference type="InterPro" id="IPR036477">
    <property type="entry name" value="Formyl_transf_N_sf"/>
</dbReference>
<name>A0A3A8AFX1_9HYPH</name>
<evidence type="ECO:0000256" key="1">
    <source>
        <dbReference type="ARBA" id="ARBA00005054"/>
    </source>
</evidence>
<dbReference type="NCBIfam" id="TIGR00639">
    <property type="entry name" value="PurN"/>
    <property type="match status" value="1"/>
</dbReference>
<dbReference type="Gene3D" id="3.40.50.170">
    <property type="entry name" value="Formyl transferase, N-terminal domain"/>
    <property type="match status" value="1"/>
</dbReference>
<accession>A0A3A8AFX1</accession>
<evidence type="ECO:0000256" key="4">
    <source>
        <dbReference type="NCBIfam" id="TIGR00639"/>
    </source>
</evidence>
<dbReference type="AlphaFoldDB" id="A0A3A8AFX1"/>
<dbReference type="GO" id="GO:0005829">
    <property type="term" value="C:cytosol"/>
    <property type="evidence" value="ECO:0007669"/>
    <property type="project" value="TreeGrafter"/>
</dbReference>
<dbReference type="PANTHER" id="PTHR43369">
    <property type="entry name" value="PHOSPHORIBOSYLGLYCINAMIDE FORMYLTRANSFERASE"/>
    <property type="match status" value="1"/>
</dbReference>
<dbReference type="SUPFAM" id="SSF53328">
    <property type="entry name" value="Formyltransferase"/>
    <property type="match status" value="1"/>
</dbReference>
<dbReference type="GO" id="GO:0004644">
    <property type="term" value="F:phosphoribosylglycinamide formyltransferase activity"/>
    <property type="evidence" value="ECO:0007669"/>
    <property type="project" value="UniProtKB-UniRule"/>
</dbReference>
<dbReference type="CDD" id="cd08645">
    <property type="entry name" value="FMT_core_GART"/>
    <property type="match status" value="1"/>
</dbReference>